<keyword evidence="2" id="KW-1185">Reference proteome</keyword>
<reference evidence="1" key="1">
    <citation type="submission" date="2021-06" db="EMBL/GenBank/DDBJ databases">
        <authorList>
            <person name="Kallberg Y."/>
            <person name="Tangrot J."/>
            <person name="Rosling A."/>
        </authorList>
    </citation>
    <scope>NUCLEOTIDE SEQUENCE</scope>
    <source>
        <strain evidence="1">MA461A</strain>
    </source>
</reference>
<feature type="non-terminal residue" evidence="1">
    <location>
        <position position="1"/>
    </location>
</feature>
<gene>
    <name evidence="1" type="ORF">RPERSI_LOCUS14000</name>
</gene>
<sequence length="78" mass="8719">YLYSNSDLISTRKTYNVDTNKLVITKTEIEELVRNTIASTQSLPGDKLKHPSQIEPERLNDMAGPSTIQIVIDTITKG</sequence>
<comment type="caution">
    <text evidence="1">The sequence shown here is derived from an EMBL/GenBank/DDBJ whole genome shotgun (WGS) entry which is preliminary data.</text>
</comment>
<dbReference type="EMBL" id="CAJVQC010031714">
    <property type="protein sequence ID" value="CAG8749232.1"/>
    <property type="molecule type" value="Genomic_DNA"/>
</dbReference>
<dbReference type="Proteomes" id="UP000789920">
    <property type="component" value="Unassembled WGS sequence"/>
</dbReference>
<name>A0ACA9QL93_9GLOM</name>
<organism evidence="1 2">
    <name type="scientific">Racocetra persica</name>
    <dbReference type="NCBI Taxonomy" id="160502"/>
    <lineage>
        <taxon>Eukaryota</taxon>
        <taxon>Fungi</taxon>
        <taxon>Fungi incertae sedis</taxon>
        <taxon>Mucoromycota</taxon>
        <taxon>Glomeromycotina</taxon>
        <taxon>Glomeromycetes</taxon>
        <taxon>Diversisporales</taxon>
        <taxon>Gigasporaceae</taxon>
        <taxon>Racocetra</taxon>
    </lineage>
</organism>
<evidence type="ECO:0000313" key="1">
    <source>
        <dbReference type="EMBL" id="CAG8749232.1"/>
    </source>
</evidence>
<protein>
    <submittedName>
        <fullName evidence="1">28995_t:CDS:1</fullName>
    </submittedName>
</protein>
<evidence type="ECO:0000313" key="2">
    <source>
        <dbReference type="Proteomes" id="UP000789920"/>
    </source>
</evidence>
<feature type="non-terminal residue" evidence="1">
    <location>
        <position position="78"/>
    </location>
</feature>
<accession>A0ACA9QL93</accession>
<proteinExistence type="predicted"/>